<dbReference type="Gene3D" id="2.30.24.10">
    <property type="entry name" value="CAT RNA-binding domain"/>
    <property type="match status" value="1"/>
</dbReference>
<reference evidence="3 4" key="1">
    <citation type="submission" date="2015-11" db="EMBL/GenBank/DDBJ databases">
        <title>Genome Sequence of Bacillus simplex strain VanAntwerpen2.</title>
        <authorList>
            <person name="Couger M.B."/>
        </authorList>
    </citation>
    <scope>NUCLEOTIDE SEQUENCE [LARGE SCALE GENOMIC DNA]</scope>
    <source>
        <strain evidence="3 4">VanAntwerpen02</strain>
    </source>
</reference>
<dbReference type="InterPro" id="IPR036634">
    <property type="entry name" value="PRD_sf"/>
</dbReference>
<dbReference type="InterPro" id="IPR036650">
    <property type="entry name" value="CAT_RNA-bd_dom_sf"/>
</dbReference>
<evidence type="ECO:0000259" key="2">
    <source>
        <dbReference type="PROSITE" id="PS51372"/>
    </source>
</evidence>
<dbReference type="EMBL" id="LNNH01000010">
    <property type="protein sequence ID" value="KWW21805.1"/>
    <property type="molecule type" value="Genomic_DNA"/>
</dbReference>
<evidence type="ECO:0000313" key="4">
    <source>
        <dbReference type="Proteomes" id="UP000064189"/>
    </source>
</evidence>
<dbReference type="Proteomes" id="UP000064189">
    <property type="component" value="Unassembled WGS sequence"/>
</dbReference>
<dbReference type="InterPro" id="IPR004341">
    <property type="entry name" value="CAT_RNA-bd_dom"/>
</dbReference>
<name>A0A109N1K4_9BACI</name>
<dbReference type="GO" id="GO:0003723">
    <property type="term" value="F:RNA binding"/>
    <property type="evidence" value="ECO:0007669"/>
    <property type="project" value="InterPro"/>
</dbReference>
<dbReference type="SUPFAM" id="SSF50151">
    <property type="entry name" value="SacY-like RNA-binding domain"/>
    <property type="match status" value="1"/>
</dbReference>
<keyword evidence="1" id="KW-0677">Repeat</keyword>
<dbReference type="AlphaFoldDB" id="A0A109N1K4"/>
<dbReference type="InterPro" id="IPR011608">
    <property type="entry name" value="PRD"/>
</dbReference>
<feature type="domain" description="PRD" evidence="2">
    <location>
        <begin position="197"/>
        <end position="309"/>
    </location>
</feature>
<dbReference type="Pfam" id="PF03123">
    <property type="entry name" value="CAT_RBD"/>
    <property type="match status" value="1"/>
</dbReference>
<comment type="caution">
    <text evidence="3">The sequence shown here is derived from an EMBL/GenBank/DDBJ whole genome shotgun (WGS) entry which is preliminary data.</text>
</comment>
<proteinExistence type="predicted"/>
<dbReference type="Gene3D" id="1.10.1790.10">
    <property type="entry name" value="PRD domain"/>
    <property type="match status" value="2"/>
</dbReference>
<protein>
    <recommendedName>
        <fullName evidence="2">PRD domain-containing protein</fullName>
    </recommendedName>
</protein>
<dbReference type="PANTHER" id="PTHR30185:SF15">
    <property type="entry name" value="CRYPTIC BETA-GLUCOSIDE BGL OPERON ANTITERMINATOR"/>
    <property type="match status" value="1"/>
</dbReference>
<dbReference type="PROSITE" id="PS51372">
    <property type="entry name" value="PRD_2"/>
    <property type="match status" value="2"/>
</dbReference>
<evidence type="ECO:0000313" key="3">
    <source>
        <dbReference type="EMBL" id="KWW21805.1"/>
    </source>
</evidence>
<dbReference type="Pfam" id="PF00874">
    <property type="entry name" value="PRD"/>
    <property type="match status" value="2"/>
</dbReference>
<dbReference type="PANTHER" id="PTHR30185">
    <property type="entry name" value="CRYPTIC BETA-GLUCOSIDE BGL OPERON ANTITERMINATOR"/>
    <property type="match status" value="1"/>
</dbReference>
<evidence type="ECO:0000256" key="1">
    <source>
        <dbReference type="ARBA" id="ARBA00022737"/>
    </source>
</evidence>
<dbReference type="SMART" id="SM01061">
    <property type="entry name" value="CAT_RBD"/>
    <property type="match status" value="1"/>
</dbReference>
<feature type="domain" description="PRD" evidence="2">
    <location>
        <begin position="91"/>
        <end position="196"/>
    </location>
</feature>
<organism evidence="3 4">
    <name type="scientific">Peribacillus simplex</name>
    <dbReference type="NCBI Taxonomy" id="1478"/>
    <lineage>
        <taxon>Bacteria</taxon>
        <taxon>Bacillati</taxon>
        <taxon>Bacillota</taxon>
        <taxon>Bacilli</taxon>
        <taxon>Bacillales</taxon>
        <taxon>Bacillaceae</taxon>
        <taxon>Peribacillus</taxon>
    </lineage>
</organism>
<accession>A0A109N1K4</accession>
<sequence length="309" mass="35937">MLKVLGFFYAFLRWDFLRSFDVGEASMKFVKAFNNNVALVEDSSNLEWVVMGTAVGYQKKKGDMIDESLIRRKFVAESSTVRRPLAQILDSIKPEILEVSVEIIKRAEAEIGVTFNTNIYLTLADHLNFAIERSDAGIEYAQPSRWEVKKLYHKEYQAAVNAIRFVYDQLDVLLPKSEETFLTYHFVNAQNAHAKIEETMKMTEVINRIIDIVQYHFQIKLDEDSMNYSRLVTHLRFFVIRQLDHEQDGNPQVDNTLLDVVKTKYMKAYQAVGKIANLLLKQYGWSLSSDEKLYLTLHIWRVTSRAETE</sequence>
<dbReference type="GO" id="GO:0006355">
    <property type="term" value="P:regulation of DNA-templated transcription"/>
    <property type="evidence" value="ECO:0007669"/>
    <property type="project" value="InterPro"/>
</dbReference>
<keyword evidence="4" id="KW-1185">Reference proteome</keyword>
<gene>
    <name evidence="3" type="ORF">AS888_04710</name>
</gene>
<dbReference type="SUPFAM" id="SSF63520">
    <property type="entry name" value="PTS-regulatory domain, PRD"/>
    <property type="match status" value="2"/>
</dbReference>
<dbReference type="InterPro" id="IPR050661">
    <property type="entry name" value="BglG_antiterminators"/>
</dbReference>